<evidence type="ECO:0000256" key="11">
    <source>
        <dbReference type="RuleBase" id="RU000363"/>
    </source>
</evidence>
<protein>
    <recommendedName>
        <fullName evidence="6">NADP-dependent 3-hydroxy acid dehydrogenase YdfG</fullName>
        <ecNumber evidence="4">1.1.1.298</ecNumber>
        <ecNumber evidence="5">1.1.1.381</ecNumber>
    </recommendedName>
    <alternativeName>
        <fullName evidence="8">L-allo-threonine dehydrogenase</fullName>
    </alternativeName>
    <alternativeName>
        <fullName evidence="7">Malonic semialdehyde reductase</fullName>
    </alternativeName>
</protein>
<comment type="function">
    <text evidence="9">NADP-dependent dehydrogenase with broad substrate specificity acting on 3-hydroxy acids. Catalyzes the NADP-dependent oxidation of L-allo-threonine to L-2-amino-3-keto-butyrate, which is spontaneously decarboxylated into aminoacetone. Also acts on D-threonine, L-serine, D-serine, D-3-hydroxyisobutyrate, L-3-hydroxyisobutyrate, D-glycerate and L-glycerate. Able to catalyze the reduction of the malonic semialdehyde to 3-hydroxypropionic acid. YdfG is apparently supplementing RutE, the presumed malonic semialdehyde reductase involved in pyrimidine degradation since both are able to detoxify malonic semialdehyde.</text>
</comment>
<dbReference type="SUPFAM" id="SSF51735">
    <property type="entry name" value="NAD(P)-binding Rossmann-fold domains"/>
    <property type="match status" value="1"/>
</dbReference>
<gene>
    <name evidence="12" type="ORF">UCMB321_2679</name>
</gene>
<evidence type="ECO:0000256" key="8">
    <source>
        <dbReference type="ARBA" id="ARBA00044349"/>
    </source>
</evidence>
<evidence type="ECO:0000313" key="13">
    <source>
        <dbReference type="Proteomes" id="UP000031535"/>
    </source>
</evidence>
<accession>A0A0C2EXP4</accession>
<evidence type="ECO:0000256" key="4">
    <source>
        <dbReference type="ARBA" id="ARBA00044050"/>
    </source>
</evidence>
<dbReference type="EC" id="1.1.1.381" evidence="5"/>
<dbReference type="PANTHER" id="PTHR43086:SF3">
    <property type="entry name" value="NADP-DEPENDENT 3-HYDROXY ACID DEHYDROGENASE YDFG"/>
    <property type="match status" value="1"/>
</dbReference>
<dbReference type="Proteomes" id="UP000031535">
    <property type="component" value="Unassembled WGS sequence"/>
</dbReference>
<dbReference type="InterPro" id="IPR020904">
    <property type="entry name" value="Sc_DH/Rdtase_CS"/>
</dbReference>
<dbReference type="PIRSF" id="PIRSF000126">
    <property type="entry name" value="11-beta-HSD1"/>
    <property type="match status" value="1"/>
</dbReference>
<evidence type="ECO:0000256" key="5">
    <source>
        <dbReference type="ARBA" id="ARBA00044059"/>
    </source>
</evidence>
<dbReference type="PRINTS" id="PR00081">
    <property type="entry name" value="GDHRDH"/>
</dbReference>
<organism evidence="12 13">
    <name type="scientific">Pseudomonas batumici</name>
    <dbReference type="NCBI Taxonomy" id="226910"/>
    <lineage>
        <taxon>Bacteria</taxon>
        <taxon>Pseudomonadati</taxon>
        <taxon>Pseudomonadota</taxon>
        <taxon>Gammaproteobacteria</taxon>
        <taxon>Pseudomonadales</taxon>
        <taxon>Pseudomonadaceae</taxon>
        <taxon>Pseudomonas</taxon>
    </lineage>
</organism>
<comment type="similarity">
    <text evidence="1 11">Belongs to the short-chain dehydrogenases/reductases (SDR) family.</text>
</comment>
<sequence length="248" mass="26569">MGLGEAFAEALAARGANLVLVARSLDALNALAKRLTEQYGVQAIVLAVDLAERDAAMRISEELERQRIAVDLLVNNAGFGLTGEFLSNPLAREEDLVQVNIQALVGLSHRLGSAMAARNKGGIINVASNASFQPIPYMATYAASKAFVLHFSEALGHELAPRNVQVMATCPGPTSTRFFAATSADQPTIKMDAAEVVVRRTLEAFDRQEKVVYPGRSSVRITSWLPRFIPRALAVRAAAAASRGMGLH</sequence>
<evidence type="ECO:0000256" key="6">
    <source>
        <dbReference type="ARBA" id="ARBA00044065"/>
    </source>
</evidence>
<dbReference type="PROSITE" id="PS00061">
    <property type="entry name" value="ADH_SHORT"/>
    <property type="match status" value="1"/>
</dbReference>
<dbReference type="PATRIC" id="fig|226910.6.peg.2669"/>
<dbReference type="AlphaFoldDB" id="A0A0C2EXP4"/>
<comment type="catalytic activity">
    <reaction evidence="10">
        <text>3-hydroxypropanoate + NADP(+) = 3-oxopropanoate + NADPH + H(+)</text>
        <dbReference type="Rhea" id="RHEA:26438"/>
        <dbReference type="ChEBI" id="CHEBI:15378"/>
        <dbReference type="ChEBI" id="CHEBI:16510"/>
        <dbReference type="ChEBI" id="CHEBI:33190"/>
        <dbReference type="ChEBI" id="CHEBI:57783"/>
        <dbReference type="ChEBI" id="CHEBI:58349"/>
        <dbReference type="EC" id="1.1.1.298"/>
    </reaction>
</comment>
<dbReference type="PANTHER" id="PTHR43086">
    <property type="entry name" value="VERY-LONG-CHAIN 3-OXOOACYL-COA REDUCTASE"/>
    <property type="match status" value="1"/>
</dbReference>
<dbReference type="InterPro" id="IPR036291">
    <property type="entry name" value="NAD(P)-bd_dom_sf"/>
</dbReference>
<dbReference type="PRINTS" id="PR00080">
    <property type="entry name" value="SDRFAMILY"/>
</dbReference>
<reference evidence="12 13" key="1">
    <citation type="submission" date="2015-01" db="EMBL/GenBank/DDBJ databases">
        <title>Complete genome of Pseudomonas batumici UCM B-321 producer of the batumin antibiotic with strong antistaphilococcal and potential anticancer activity.</title>
        <authorList>
            <person name="Klochko V.V."/>
            <person name="Zelena L.B."/>
            <person name="Elena K.A."/>
            <person name="Reva O.N."/>
        </authorList>
    </citation>
    <scope>NUCLEOTIDE SEQUENCE [LARGE SCALE GENOMIC DNA]</scope>
    <source>
        <strain evidence="12 13">UCM B-321</strain>
    </source>
</reference>
<evidence type="ECO:0000256" key="7">
    <source>
        <dbReference type="ARBA" id="ARBA00044271"/>
    </source>
</evidence>
<name>A0A0C2EXP4_9PSED</name>
<dbReference type="GO" id="GO:0035527">
    <property type="term" value="F:3-hydroxypropionate dehydrogenase (NADP+) activity"/>
    <property type="evidence" value="ECO:0007669"/>
    <property type="project" value="UniProtKB-EC"/>
</dbReference>
<evidence type="ECO:0000256" key="10">
    <source>
        <dbReference type="ARBA" id="ARBA00047274"/>
    </source>
</evidence>
<dbReference type="EMBL" id="JXDG01000035">
    <property type="protein sequence ID" value="KIH83553.1"/>
    <property type="molecule type" value="Genomic_DNA"/>
</dbReference>
<evidence type="ECO:0000256" key="9">
    <source>
        <dbReference type="ARBA" id="ARBA00045650"/>
    </source>
</evidence>
<evidence type="ECO:0000313" key="12">
    <source>
        <dbReference type="EMBL" id="KIH83553.1"/>
    </source>
</evidence>
<proteinExistence type="inferred from homology"/>
<dbReference type="Pfam" id="PF00106">
    <property type="entry name" value="adh_short"/>
    <property type="match status" value="1"/>
</dbReference>
<dbReference type="STRING" id="226910.UCMB321_2679"/>
<dbReference type="Gene3D" id="3.40.50.720">
    <property type="entry name" value="NAD(P)-binding Rossmann-like Domain"/>
    <property type="match status" value="1"/>
</dbReference>
<keyword evidence="2" id="KW-0560">Oxidoreductase</keyword>
<dbReference type="EC" id="1.1.1.298" evidence="4"/>
<keyword evidence="13" id="KW-1185">Reference proteome</keyword>
<evidence type="ECO:0000256" key="3">
    <source>
        <dbReference type="ARBA" id="ARBA00043812"/>
    </source>
</evidence>
<evidence type="ECO:0000256" key="1">
    <source>
        <dbReference type="ARBA" id="ARBA00006484"/>
    </source>
</evidence>
<comment type="catalytic activity">
    <reaction evidence="3">
        <text>L-allo-threonine + NADP(+) = aminoacetone + CO2 + NADPH</text>
        <dbReference type="Rhea" id="RHEA:43524"/>
        <dbReference type="ChEBI" id="CHEBI:16526"/>
        <dbReference type="ChEBI" id="CHEBI:57783"/>
        <dbReference type="ChEBI" id="CHEBI:58320"/>
        <dbReference type="ChEBI" id="CHEBI:58349"/>
        <dbReference type="ChEBI" id="CHEBI:58585"/>
        <dbReference type="EC" id="1.1.1.381"/>
    </reaction>
</comment>
<evidence type="ECO:0000256" key="2">
    <source>
        <dbReference type="ARBA" id="ARBA00023002"/>
    </source>
</evidence>
<dbReference type="InterPro" id="IPR002347">
    <property type="entry name" value="SDR_fam"/>
</dbReference>
<comment type="caution">
    <text evidence="12">The sequence shown here is derived from an EMBL/GenBank/DDBJ whole genome shotgun (WGS) entry which is preliminary data.</text>
</comment>